<protein>
    <submittedName>
        <fullName evidence="2">Phosphonoacetaldehyde hydrolase</fullName>
        <ecNumber evidence="2">3.11.1.1</ecNumber>
    </submittedName>
</protein>
<keyword evidence="1" id="KW-0479">Metal-binding</keyword>
<dbReference type="Gene3D" id="3.40.50.1000">
    <property type="entry name" value="HAD superfamily/HAD-like"/>
    <property type="match status" value="1"/>
</dbReference>
<evidence type="ECO:0000313" key="3">
    <source>
        <dbReference type="Proteomes" id="UP000251088"/>
    </source>
</evidence>
<dbReference type="SUPFAM" id="SSF56784">
    <property type="entry name" value="HAD-like"/>
    <property type="match status" value="1"/>
</dbReference>
<dbReference type="GO" id="GO:0050194">
    <property type="term" value="F:phosphonoacetaldehyde hydrolase activity"/>
    <property type="evidence" value="ECO:0007669"/>
    <property type="project" value="UniProtKB-EC"/>
</dbReference>
<organism evidence="2 3">
    <name type="scientific">Klebsiella pneumoniae</name>
    <dbReference type="NCBI Taxonomy" id="573"/>
    <lineage>
        <taxon>Bacteria</taxon>
        <taxon>Pseudomonadati</taxon>
        <taxon>Pseudomonadota</taxon>
        <taxon>Gammaproteobacteria</taxon>
        <taxon>Enterobacterales</taxon>
        <taxon>Enterobacteriaceae</taxon>
        <taxon>Klebsiella/Raoultella group</taxon>
        <taxon>Klebsiella</taxon>
        <taxon>Klebsiella pneumoniae complex</taxon>
    </lineage>
</organism>
<sequence>MALQNVITLGIDDVAHCVKVDDAAPGISEGLHAGMWSVGLAVSGNEFGATWEEYQAMSKAEIATAASGRQANCMPPGRIMWLIPWRTAGSDCRHQCPAGKRRAALSG</sequence>
<proteinExistence type="predicted"/>
<dbReference type="Proteomes" id="UP000251088">
    <property type="component" value="Unassembled WGS sequence"/>
</dbReference>
<dbReference type="EMBL" id="UAWN01000005">
    <property type="protein sequence ID" value="SQC09435.1"/>
    <property type="molecule type" value="Genomic_DNA"/>
</dbReference>
<dbReference type="InterPro" id="IPR036412">
    <property type="entry name" value="HAD-like_sf"/>
</dbReference>
<name>A0A2X3CLJ4_KLEPN</name>
<evidence type="ECO:0000256" key="1">
    <source>
        <dbReference type="ARBA" id="ARBA00022723"/>
    </source>
</evidence>
<dbReference type="EC" id="3.11.1.1" evidence="2"/>
<gene>
    <name evidence="2" type="primary">phnX_2</name>
    <name evidence="2" type="ORF">NCTC9128_01399</name>
</gene>
<dbReference type="GO" id="GO:0046872">
    <property type="term" value="F:metal ion binding"/>
    <property type="evidence" value="ECO:0007669"/>
    <property type="project" value="UniProtKB-KW"/>
</dbReference>
<dbReference type="AlphaFoldDB" id="A0A2X3CLJ4"/>
<evidence type="ECO:0000313" key="2">
    <source>
        <dbReference type="EMBL" id="SQC09435.1"/>
    </source>
</evidence>
<keyword evidence="2" id="KW-0378">Hydrolase</keyword>
<dbReference type="InterPro" id="IPR023214">
    <property type="entry name" value="HAD_sf"/>
</dbReference>
<accession>A0A2X3CLJ4</accession>
<reference evidence="2 3" key="1">
    <citation type="submission" date="2018-06" db="EMBL/GenBank/DDBJ databases">
        <authorList>
            <consortium name="Pathogen Informatics"/>
            <person name="Doyle S."/>
        </authorList>
    </citation>
    <scope>NUCLEOTIDE SEQUENCE [LARGE SCALE GENOMIC DNA]</scope>
    <source>
        <strain evidence="2 3">NCTC9128</strain>
    </source>
</reference>